<dbReference type="InterPro" id="IPR018060">
    <property type="entry name" value="HTH_AraC"/>
</dbReference>
<evidence type="ECO:0000313" key="3">
    <source>
        <dbReference type="Proteomes" id="UP000199119"/>
    </source>
</evidence>
<dbReference type="Gene3D" id="1.10.10.60">
    <property type="entry name" value="Homeodomain-like"/>
    <property type="match status" value="1"/>
</dbReference>
<evidence type="ECO:0000259" key="1">
    <source>
        <dbReference type="PROSITE" id="PS01124"/>
    </source>
</evidence>
<accession>A0A1I2B620</accession>
<reference evidence="3" key="1">
    <citation type="submission" date="2016-10" db="EMBL/GenBank/DDBJ databases">
        <authorList>
            <person name="Varghese N."/>
            <person name="Submissions S."/>
        </authorList>
    </citation>
    <scope>NUCLEOTIDE SEQUENCE [LARGE SCALE GENOMIC DNA]</scope>
    <source>
        <strain evidence="3">DSM 27981</strain>
    </source>
</reference>
<evidence type="ECO:0000313" key="2">
    <source>
        <dbReference type="EMBL" id="SFE50773.1"/>
    </source>
</evidence>
<dbReference type="InterPro" id="IPR011051">
    <property type="entry name" value="RmlC_Cupin_sf"/>
</dbReference>
<gene>
    <name evidence="2" type="ORF">SAMN04489711_102398</name>
</gene>
<dbReference type="EMBL" id="FONX01000002">
    <property type="protein sequence ID" value="SFE50773.1"/>
    <property type="molecule type" value="Genomic_DNA"/>
</dbReference>
<dbReference type="SUPFAM" id="SSF51182">
    <property type="entry name" value="RmlC-like cupins"/>
    <property type="match status" value="1"/>
</dbReference>
<dbReference type="Gene3D" id="2.60.120.10">
    <property type="entry name" value="Jelly Rolls"/>
    <property type="match status" value="1"/>
</dbReference>
<keyword evidence="3" id="KW-1185">Reference proteome</keyword>
<dbReference type="RefSeq" id="WP_245785103.1">
    <property type="nucleotide sequence ID" value="NZ_FONX01000002.1"/>
</dbReference>
<dbReference type="PANTHER" id="PTHR11019:SF159">
    <property type="entry name" value="TRANSCRIPTIONAL REGULATOR-RELATED"/>
    <property type="match status" value="1"/>
</dbReference>
<dbReference type="Pfam" id="PF12833">
    <property type="entry name" value="HTH_18"/>
    <property type="match status" value="1"/>
</dbReference>
<proteinExistence type="predicted"/>
<dbReference type="Proteomes" id="UP000199119">
    <property type="component" value="Unassembled WGS sequence"/>
</dbReference>
<dbReference type="STRING" id="1177982.SAMN04489711_102398"/>
<dbReference type="PROSITE" id="PS01124">
    <property type="entry name" value="HTH_ARAC_FAMILY_2"/>
    <property type="match status" value="1"/>
</dbReference>
<name>A0A1I2B620_9BURK</name>
<feature type="domain" description="HTH araC/xylS-type" evidence="1">
    <location>
        <begin position="168"/>
        <end position="265"/>
    </location>
</feature>
<keyword evidence="2" id="KW-0238">DNA-binding</keyword>
<dbReference type="AlphaFoldDB" id="A0A1I2B620"/>
<dbReference type="GO" id="GO:0043565">
    <property type="term" value="F:sequence-specific DNA binding"/>
    <property type="evidence" value="ECO:0007669"/>
    <property type="project" value="InterPro"/>
</dbReference>
<dbReference type="SMART" id="SM00342">
    <property type="entry name" value="HTH_ARAC"/>
    <property type="match status" value="1"/>
</dbReference>
<dbReference type="GO" id="GO:0003700">
    <property type="term" value="F:DNA-binding transcription factor activity"/>
    <property type="evidence" value="ECO:0007669"/>
    <property type="project" value="InterPro"/>
</dbReference>
<sequence length="286" mass="30221">MTLLSSASPAACSVRAYSGEYAVHAHAHAQVVYALAGRMELEVAGRALWVDRASGIVVPAGVRHGFSALPGARFCVFDLPEGAGTERVRRFAVPPQARSWIDAAAARWTDAGVQGDTARGAARAHWPDGVAQAWPAQAAAQGGAGLPQQLAGLLQAPRLLARRDLAPARLEQAVRRALHEDWPTARMAALCHMSVPRFHTRWSELCGATPQAWLRGVRLDAAERQLAAGQPLERVALACGYATGPALAAALRRERGTSARELRELRALRGAERPAGGEGSGGSHAP</sequence>
<protein>
    <submittedName>
        <fullName evidence="2">AraC-type DNA-binding protein</fullName>
    </submittedName>
</protein>
<dbReference type="PANTHER" id="PTHR11019">
    <property type="entry name" value="HTH-TYPE TRANSCRIPTIONAL REGULATOR NIMR"/>
    <property type="match status" value="1"/>
</dbReference>
<dbReference type="InterPro" id="IPR014710">
    <property type="entry name" value="RmlC-like_jellyroll"/>
</dbReference>
<organism evidence="2 3">
    <name type="scientific">Paracidovorax wautersii</name>
    <dbReference type="NCBI Taxonomy" id="1177982"/>
    <lineage>
        <taxon>Bacteria</taxon>
        <taxon>Pseudomonadati</taxon>
        <taxon>Pseudomonadota</taxon>
        <taxon>Betaproteobacteria</taxon>
        <taxon>Burkholderiales</taxon>
        <taxon>Comamonadaceae</taxon>
        <taxon>Paracidovorax</taxon>
    </lineage>
</organism>